<accession>A0ABT2ABN4</accession>
<keyword evidence="2" id="KW-0732">Signal</keyword>
<feature type="region of interest" description="Disordered" evidence="1">
    <location>
        <begin position="96"/>
        <end position="184"/>
    </location>
</feature>
<dbReference type="EMBL" id="JANUGX010000029">
    <property type="protein sequence ID" value="MCS0591624.1"/>
    <property type="molecule type" value="Genomic_DNA"/>
</dbReference>
<feature type="compositionally biased region" description="Low complexity" evidence="1">
    <location>
        <begin position="127"/>
        <end position="184"/>
    </location>
</feature>
<evidence type="ECO:0000313" key="5">
    <source>
        <dbReference type="Proteomes" id="UP001205560"/>
    </source>
</evidence>
<dbReference type="InterPro" id="IPR016187">
    <property type="entry name" value="CTDL_fold"/>
</dbReference>
<reference evidence="4 5" key="1">
    <citation type="submission" date="2022-08" db="EMBL/GenBank/DDBJ databases">
        <title>Reclassification of Massilia species as members of the genera Telluria, Duganella, Pseudoduganella, Mokoshia gen. nov. and Zemynaea gen. nov. using orthogonal and non-orthogonal genome-based approaches.</title>
        <authorList>
            <person name="Bowman J.P."/>
        </authorList>
    </citation>
    <scope>NUCLEOTIDE SEQUENCE [LARGE SCALE GENOMIC DNA]</scope>
    <source>
        <strain evidence="4 5">LMG 28164</strain>
    </source>
</reference>
<evidence type="ECO:0000259" key="3">
    <source>
        <dbReference type="Pfam" id="PF03781"/>
    </source>
</evidence>
<organism evidence="4 5">
    <name type="scientific">Massilia norwichensis</name>
    <dbReference type="NCBI Taxonomy" id="1442366"/>
    <lineage>
        <taxon>Bacteria</taxon>
        <taxon>Pseudomonadati</taxon>
        <taxon>Pseudomonadota</taxon>
        <taxon>Betaproteobacteria</taxon>
        <taxon>Burkholderiales</taxon>
        <taxon>Oxalobacteraceae</taxon>
        <taxon>Telluria group</taxon>
        <taxon>Massilia</taxon>
    </lineage>
</organism>
<dbReference type="Pfam" id="PF03781">
    <property type="entry name" value="FGE-sulfatase"/>
    <property type="match status" value="1"/>
</dbReference>
<feature type="chain" id="PRO_5045641998" evidence="2">
    <location>
        <begin position="30"/>
        <end position="427"/>
    </location>
</feature>
<proteinExistence type="predicted"/>
<feature type="domain" description="Sulfatase-modifying factor enzyme-like" evidence="3">
    <location>
        <begin position="200"/>
        <end position="424"/>
    </location>
</feature>
<dbReference type="Gene3D" id="3.90.1580.10">
    <property type="entry name" value="paralog of FGE (formylglycine-generating enzyme)"/>
    <property type="match status" value="1"/>
</dbReference>
<gene>
    <name evidence="4" type="ORF">NX782_20745</name>
</gene>
<evidence type="ECO:0000313" key="4">
    <source>
        <dbReference type="EMBL" id="MCS0591624.1"/>
    </source>
</evidence>
<feature type="compositionally biased region" description="Pro residues" evidence="1">
    <location>
        <begin position="113"/>
        <end position="126"/>
    </location>
</feature>
<dbReference type="SUPFAM" id="SSF56436">
    <property type="entry name" value="C-type lectin-like"/>
    <property type="match status" value="1"/>
</dbReference>
<dbReference type="RefSeq" id="WP_258847393.1">
    <property type="nucleotide sequence ID" value="NZ_JANUGX010000029.1"/>
</dbReference>
<evidence type="ECO:0000256" key="1">
    <source>
        <dbReference type="SAM" id="MobiDB-lite"/>
    </source>
</evidence>
<evidence type="ECO:0000256" key="2">
    <source>
        <dbReference type="SAM" id="SignalP"/>
    </source>
</evidence>
<keyword evidence="5" id="KW-1185">Reference proteome</keyword>
<feature type="compositionally biased region" description="Low complexity" evidence="1">
    <location>
        <begin position="97"/>
        <end position="112"/>
    </location>
</feature>
<dbReference type="InterPro" id="IPR005532">
    <property type="entry name" value="SUMF_dom"/>
</dbReference>
<dbReference type="PANTHER" id="PTHR23150">
    <property type="entry name" value="SULFATASE MODIFYING FACTOR 1, 2"/>
    <property type="match status" value="1"/>
</dbReference>
<dbReference type="PANTHER" id="PTHR23150:SF35">
    <property type="entry name" value="BLL6746 PROTEIN"/>
    <property type="match status" value="1"/>
</dbReference>
<comment type="caution">
    <text evidence="4">The sequence shown here is derived from an EMBL/GenBank/DDBJ whole genome shotgun (WGS) entry which is preliminary data.</text>
</comment>
<sequence>MRSRLSILCSLAALAAMASMALLGTWASAAVVPAQAPPRDLQLAGVVPKNSAEQFELAFWNSVKDSKQVSDYEAYLHTYPKGRFAALARARIQQLKSAPQQAPAPAQQAAAPPASPAVGKPPPAAAAPPASAPAAAARAPANNANPANPANPANTASARPQQGKGRPATASAAAGAGQEDQPAPGVAGAVAAVKDCDACPLMVALYPQPFTMGSNGSDPSERPAHKVALRTPFAIGKYEVTVGQWTQCVKASVCPSVPSAANAAENLPMRDVSWDEAQLYLKWLSTVSRRPYRLPTEAEWEYAARGGTSTRYWWGEQMKGGNASCQGCGEPWKADGPPPVGSFVANPFGLADMNGSVWEWVQDCWHSSYKGAPADGSAWADANCQSRVIRGGSWRENGSYMLSTTRFKYDASVRQSQNGFRVARTLK</sequence>
<protein>
    <submittedName>
        <fullName evidence="4">Formylglycine-generating enzyme family protein</fullName>
    </submittedName>
</protein>
<dbReference type="InterPro" id="IPR042095">
    <property type="entry name" value="SUMF_sf"/>
</dbReference>
<feature type="signal peptide" evidence="2">
    <location>
        <begin position="1"/>
        <end position="29"/>
    </location>
</feature>
<dbReference type="Proteomes" id="UP001205560">
    <property type="component" value="Unassembled WGS sequence"/>
</dbReference>
<dbReference type="InterPro" id="IPR051043">
    <property type="entry name" value="Sulfatase_Mod_Factor_Kinase"/>
</dbReference>
<name>A0ABT2ABN4_9BURK</name>